<gene>
    <name evidence="8" type="ORF">PACLA_8A079297</name>
</gene>
<feature type="non-terminal residue" evidence="8">
    <location>
        <position position="912"/>
    </location>
</feature>
<dbReference type="InterPro" id="IPR036047">
    <property type="entry name" value="F-box-like_dom_sf"/>
</dbReference>
<dbReference type="Gene3D" id="3.80.10.10">
    <property type="entry name" value="Ribonuclease Inhibitor"/>
    <property type="match status" value="4"/>
</dbReference>
<dbReference type="GO" id="GO:0005544">
    <property type="term" value="F:calcium-dependent phospholipid binding"/>
    <property type="evidence" value="ECO:0007669"/>
    <property type="project" value="TreeGrafter"/>
</dbReference>
<dbReference type="PANTHER" id="PTHR10728">
    <property type="entry name" value="CYTOSOLIC PHOSPHOLIPASE A2"/>
    <property type="match status" value="1"/>
</dbReference>
<dbReference type="Gene3D" id="3.40.1090.10">
    <property type="entry name" value="Cytosolic phospholipase A2 catalytic domain"/>
    <property type="match status" value="1"/>
</dbReference>
<comment type="catalytic activity">
    <reaction evidence="7">
        <text>a 1,2-diacyl-sn-glycero-3-phosphocholine + H2O = a 1-acyl-sn-glycero-3-phosphocholine + a fatty acid + H(+)</text>
        <dbReference type="Rhea" id="RHEA:15801"/>
        <dbReference type="ChEBI" id="CHEBI:15377"/>
        <dbReference type="ChEBI" id="CHEBI:15378"/>
        <dbReference type="ChEBI" id="CHEBI:28868"/>
        <dbReference type="ChEBI" id="CHEBI:57643"/>
        <dbReference type="ChEBI" id="CHEBI:58168"/>
        <dbReference type="EC" id="3.1.1.4"/>
    </reaction>
</comment>
<dbReference type="SUPFAM" id="SSF52047">
    <property type="entry name" value="RNI-like"/>
    <property type="match status" value="2"/>
</dbReference>
<keyword evidence="9" id="KW-1185">Reference proteome</keyword>
<reference evidence="8" key="1">
    <citation type="submission" date="2020-04" db="EMBL/GenBank/DDBJ databases">
        <authorList>
            <person name="Alioto T."/>
            <person name="Alioto T."/>
            <person name="Gomez Garrido J."/>
        </authorList>
    </citation>
    <scope>NUCLEOTIDE SEQUENCE</scope>
    <source>
        <strain evidence="8">A484AB</strain>
    </source>
</reference>
<dbReference type="GO" id="GO:0005829">
    <property type="term" value="C:cytosol"/>
    <property type="evidence" value="ECO:0007669"/>
    <property type="project" value="TreeGrafter"/>
</dbReference>
<dbReference type="AlphaFoldDB" id="A0A7D9ENM9"/>
<evidence type="ECO:0000256" key="6">
    <source>
        <dbReference type="ARBA" id="ARBA00023098"/>
    </source>
</evidence>
<dbReference type="PROSITE" id="PS50181">
    <property type="entry name" value="FBOX"/>
    <property type="match status" value="1"/>
</dbReference>
<dbReference type="CDD" id="cd00147">
    <property type="entry name" value="cPLA2_like"/>
    <property type="match status" value="1"/>
</dbReference>
<dbReference type="InterPro" id="IPR057207">
    <property type="entry name" value="FBXL15_LRR"/>
</dbReference>
<dbReference type="InterPro" id="IPR000008">
    <property type="entry name" value="C2_dom"/>
</dbReference>
<name>A0A7D9ENM9_PARCT</name>
<dbReference type="FunFam" id="3.80.10.10:FF:001152">
    <property type="entry name" value="F-box and leucine rich repeat protein 13"/>
    <property type="match status" value="1"/>
</dbReference>
<dbReference type="SMART" id="SM00022">
    <property type="entry name" value="PLAc"/>
    <property type="match status" value="1"/>
</dbReference>
<dbReference type="InterPro" id="IPR006553">
    <property type="entry name" value="Leu-rich_rpt_Cys-con_subtyp"/>
</dbReference>
<dbReference type="Gene3D" id="1.20.1280.50">
    <property type="match status" value="1"/>
</dbReference>
<evidence type="ECO:0000256" key="2">
    <source>
        <dbReference type="ARBA" id="ARBA00013278"/>
    </source>
</evidence>
<evidence type="ECO:0000313" key="9">
    <source>
        <dbReference type="Proteomes" id="UP001152795"/>
    </source>
</evidence>
<dbReference type="PANTHER" id="PTHR10728:SF40">
    <property type="entry name" value="PATATIN FAMILY PROTEIN"/>
    <property type="match status" value="1"/>
</dbReference>
<keyword evidence="3 7" id="KW-0963">Cytoplasm</keyword>
<protein>
    <recommendedName>
        <fullName evidence="2 7">Phospholipase A2</fullName>
        <ecNumber evidence="2 7">3.1.1.4</ecNumber>
    </recommendedName>
</protein>
<keyword evidence="5 7" id="KW-0378">Hydrolase</keyword>
<dbReference type="EMBL" id="CACRXK020007415">
    <property type="protein sequence ID" value="CAB4012184.1"/>
    <property type="molecule type" value="Genomic_DNA"/>
</dbReference>
<keyword evidence="4" id="KW-0833">Ubl conjugation pathway</keyword>
<dbReference type="PROSITE" id="PS50004">
    <property type="entry name" value="C2"/>
    <property type="match status" value="1"/>
</dbReference>
<dbReference type="SUPFAM" id="SSF52151">
    <property type="entry name" value="FabD/lysophospholipase-like"/>
    <property type="match status" value="1"/>
</dbReference>
<dbReference type="Pfam" id="PF12937">
    <property type="entry name" value="F-box-like"/>
    <property type="match status" value="1"/>
</dbReference>
<dbReference type="Pfam" id="PF00168">
    <property type="entry name" value="C2"/>
    <property type="match status" value="1"/>
</dbReference>
<keyword evidence="7" id="KW-0442">Lipid degradation</keyword>
<comment type="caution">
    <text evidence="8">The sequence shown here is derived from an EMBL/GenBank/DDBJ whole genome shotgun (WGS) entry which is preliminary data.</text>
</comment>
<evidence type="ECO:0000256" key="3">
    <source>
        <dbReference type="ARBA" id="ARBA00022490"/>
    </source>
</evidence>
<dbReference type="InterPro" id="IPR001810">
    <property type="entry name" value="F-box_dom"/>
</dbReference>
<dbReference type="Pfam" id="PF01735">
    <property type="entry name" value="PLA2_B"/>
    <property type="match status" value="1"/>
</dbReference>
<dbReference type="Gene3D" id="2.60.40.150">
    <property type="entry name" value="C2 domain"/>
    <property type="match status" value="1"/>
</dbReference>
<comment type="domain">
    <text evidence="7">The N-terminal C2 domain associates with lipid membranes upon calcium binding.</text>
</comment>
<evidence type="ECO:0000256" key="7">
    <source>
        <dbReference type="RuleBase" id="RU362102"/>
    </source>
</evidence>
<dbReference type="SUPFAM" id="SSF81383">
    <property type="entry name" value="F-box domain"/>
    <property type="match status" value="1"/>
</dbReference>
<evidence type="ECO:0000256" key="4">
    <source>
        <dbReference type="ARBA" id="ARBA00022786"/>
    </source>
</evidence>
<dbReference type="InterPro" id="IPR035892">
    <property type="entry name" value="C2_domain_sf"/>
</dbReference>
<dbReference type="GO" id="GO:0005509">
    <property type="term" value="F:calcium ion binding"/>
    <property type="evidence" value="ECO:0007669"/>
    <property type="project" value="TreeGrafter"/>
</dbReference>
<dbReference type="Pfam" id="PF25372">
    <property type="entry name" value="DUF7885"/>
    <property type="match status" value="2"/>
</dbReference>
<dbReference type="Proteomes" id="UP001152795">
    <property type="component" value="Unassembled WGS sequence"/>
</dbReference>
<organism evidence="8 9">
    <name type="scientific">Paramuricea clavata</name>
    <name type="common">Red gorgonian</name>
    <name type="synonym">Violescent sea-whip</name>
    <dbReference type="NCBI Taxonomy" id="317549"/>
    <lineage>
        <taxon>Eukaryota</taxon>
        <taxon>Metazoa</taxon>
        <taxon>Cnidaria</taxon>
        <taxon>Anthozoa</taxon>
        <taxon>Octocorallia</taxon>
        <taxon>Malacalcyonacea</taxon>
        <taxon>Plexauridae</taxon>
        <taxon>Paramuricea</taxon>
    </lineage>
</organism>
<dbReference type="InterPro" id="IPR002642">
    <property type="entry name" value="LysoPLipase_cat_dom"/>
</dbReference>
<evidence type="ECO:0000256" key="5">
    <source>
        <dbReference type="ARBA" id="ARBA00022801"/>
    </source>
</evidence>
<dbReference type="GO" id="GO:0047498">
    <property type="term" value="F:calcium-dependent phospholipase A2 activity"/>
    <property type="evidence" value="ECO:0007669"/>
    <property type="project" value="TreeGrafter"/>
</dbReference>
<dbReference type="PROSITE" id="PS51210">
    <property type="entry name" value="PLA2C"/>
    <property type="match status" value="1"/>
</dbReference>
<dbReference type="SMART" id="SM00239">
    <property type="entry name" value="C2"/>
    <property type="match status" value="1"/>
</dbReference>
<evidence type="ECO:0000256" key="1">
    <source>
        <dbReference type="ARBA" id="ARBA00004496"/>
    </source>
</evidence>
<dbReference type="FunFam" id="3.80.10.10:FF:001681">
    <property type="entry name" value="Predicted protein"/>
    <property type="match status" value="1"/>
</dbReference>
<dbReference type="SMART" id="SM00256">
    <property type="entry name" value="FBOX"/>
    <property type="match status" value="1"/>
</dbReference>
<dbReference type="CDD" id="cd22124">
    <property type="entry name" value="F-box_FBXL13"/>
    <property type="match status" value="1"/>
</dbReference>
<sequence length="912" mass="101724">MEQFEIIPEHVKVLTVTVVRATGVSVGGFGNWETPDPYVMLRVRSSPNAKQRTTTKGDDVNPVWNETFNETRELRFSYDICDEEKEFLKKRSEVVLKKFSKLGLGEKTPRNKNEVPVIAIMGSGGGYRAACGLSGVMVALQESGILDCATYVTGLSGSSWYISSLYIREGWPDSITCEEMANDLKKRFDTSLFSHFQYDFKRRMDEKAKGGQPVRFTDFFGMAIGDALLPNQNCKLSFQDGKIRHGEVPLPITTAIRVRKDIPAGAFNEWVEFTPYEFGTAKYGVFGNITDFGGKYYKGQLVKRYQESPLHYLQGIWGSAFSIILATLNSGQKKTEGQRQEEIACAMLKDAEKCKTEEHDSEDEETPEDEVDCTLSKVTLGLGEISAKIRKVVRLSLLRMVFVGWRTVVVDSKKTREYFERIERGEVIDTGDYKDFFETAEDGKDVISSLPKHVALLIFSNVDIQDLGRCASVSRSWKLIIQSSLLWSKMDFTRMKYKLTNKITSRLVHRYRSVLGHLNLRGCCNLSQGSLKIIGESKNLQDLNVSECVGIDDDVVKSIAAGCSSLLYLNLSRCKISDATLRSLARNCVNLQYLSLSGCAGFSDKGLSYIAHGKGARKLSFLDLSGCDQVTEHGFMTISIGFLSISTLILNDLPSLRDDHLKMLTDKCNSVKTISILNSPLISDAGMKYLTKFRRLQKIQIEANNRITDSAVKAIAKSCPELRHVFIADCPRLTDLSLKALASCKYLIVLNIADCVRIQDAGVRQVVEGPSGARLREINLTNCVRVSDVTLLRIAQRCHNLTYCSVCYCEHVTDAGLELLATLPSLVSLDISGCNIQDHGLSSLGNSSRLRDITLSGCRAVTDLGLQKMFQQCRYLENLDLSYCEGITDYAIKNLAFCCRLLRTLNVAGCRK</sequence>
<dbReference type="EC" id="3.1.1.4" evidence="2 7"/>
<evidence type="ECO:0000313" key="8">
    <source>
        <dbReference type="EMBL" id="CAB4012184.1"/>
    </source>
</evidence>
<dbReference type="InterPro" id="IPR032675">
    <property type="entry name" value="LRR_dom_sf"/>
</dbReference>
<accession>A0A7D9ENM9</accession>
<comment type="subcellular location">
    <subcellularLocation>
        <location evidence="1">Cytoplasm</location>
    </subcellularLocation>
</comment>
<keyword evidence="7" id="KW-0106">Calcium</keyword>
<dbReference type="SMART" id="SM00367">
    <property type="entry name" value="LRR_CC"/>
    <property type="match status" value="13"/>
</dbReference>
<dbReference type="OrthoDB" id="61560at2759"/>
<keyword evidence="6 7" id="KW-0443">Lipid metabolism</keyword>
<dbReference type="SUPFAM" id="SSF49562">
    <property type="entry name" value="C2 domain (Calcium/lipid-binding domain, CaLB)"/>
    <property type="match status" value="1"/>
</dbReference>
<dbReference type="InterPro" id="IPR016035">
    <property type="entry name" value="Acyl_Trfase/lysoPLipase"/>
</dbReference>
<proteinExistence type="predicted"/>
<keyword evidence="7" id="KW-0479">Metal-binding</keyword>
<dbReference type="GO" id="GO:0046475">
    <property type="term" value="P:glycerophospholipid catabolic process"/>
    <property type="evidence" value="ECO:0007669"/>
    <property type="project" value="TreeGrafter"/>
</dbReference>